<dbReference type="EMBL" id="CP000964">
    <property type="protein sequence ID" value="ACI08056.1"/>
    <property type="molecule type" value="Genomic_DNA"/>
</dbReference>
<sequence length="188" mass="21669">MRTQEDLKLLYEKNTSRYEKHLHHRMDITSIILKGHLFAEELLMDILRLHCRDSKPIENIQLSFQHKLKLVQALFGSHLTGFQYPEKIWPVLDNLNQLRNALAHQIDSPKAVTRLNAFVTSSCQLFNKDVKISIVEAIPVSDKDLTDELLRIMFYLLGFLGCIHGVAYLNPPSLDNKNTPIRIPGPMK</sequence>
<dbReference type="BioCyc" id="KPNE507522:GI0B-4405-MONOMER"/>
<dbReference type="AlphaFoldDB" id="B5Y182"/>
<reference evidence="1 2" key="1">
    <citation type="journal article" date="2008" name="PLoS Genet.">
        <title>Complete genome sequence of the N2-fixing broad host range endophyte Klebsiella pneumoniae 342 and virulence predictions verified in mice.</title>
        <authorList>
            <person name="Fouts D.E."/>
            <person name="Tyler H.L."/>
            <person name="DeBoy R.T."/>
            <person name="Daugherty S."/>
            <person name="Ren Q."/>
            <person name="Badger J.H."/>
            <person name="Durkin A.S."/>
            <person name="Huot H."/>
            <person name="Shrivastava S."/>
            <person name="Kothari S."/>
            <person name="Dodson R.J."/>
            <person name="Mohamoud Y."/>
            <person name="Khouri H."/>
            <person name="Roesch L.F."/>
            <person name="Krogfelt K.A."/>
            <person name="Struve C."/>
            <person name="Triplett E.W."/>
            <person name="Methe B.A."/>
        </authorList>
    </citation>
    <scope>NUCLEOTIDE SEQUENCE [LARGE SCALE GENOMIC DNA]</scope>
    <source>
        <strain evidence="1 2">342</strain>
    </source>
</reference>
<evidence type="ECO:0000313" key="1">
    <source>
        <dbReference type="EMBL" id="ACI08056.1"/>
    </source>
</evidence>
<proteinExistence type="predicted"/>
<evidence type="ECO:0008006" key="3">
    <source>
        <dbReference type="Google" id="ProtNLM"/>
    </source>
</evidence>
<accession>B5Y182</accession>
<dbReference type="HOGENOM" id="CLU_1488075_0_0_6"/>
<organism evidence="1 2">
    <name type="scientific">Klebsiella variicola (strain 342)</name>
    <name type="common">Klebsiella pneumoniae</name>
    <dbReference type="NCBI Taxonomy" id="507522"/>
    <lineage>
        <taxon>Bacteria</taxon>
        <taxon>Pseudomonadati</taxon>
        <taxon>Pseudomonadota</taxon>
        <taxon>Gammaproteobacteria</taxon>
        <taxon>Enterobacterales</taxon>
        <taxon>Enterobacteriaceae</taxon>
        <taxon>Klebsiella/Raoultella group</taxon>
        <taxon>Klebsiella</taxon>
        <taxon>Klebsiella pneumoniae complex</taxon>
    </lineage>
</organism>
<dbReference type="KEGG" id="kpe:KPK_4424"/>
<name>B5Y182_KLEV3</name>
<dbReference type="Proteomes" id="UP000001734">
    <property type="component" value="Chromosome"/>
</dbReference>
<evidence type="ECO:0000313" key="2">
    <source>
        <dbReference type="Proteomes" id="UP000001734"/>
    </source>
</evidence>
<protein>
    <recommendedName>
        <fullName evidence="3">RiboL-PSP-HEPN domain-containing protein</fullName>
    </recommendedName>
</protein>
<gene>
    <name evidence="1" type="ordered locus">KPK_4424</name>
</gene>